<sequence>MRAAVLALLPLTAAFTIASAPGAAVGESCDGRPATIVAAAGRPTTGTEGDDVIVGTDGPDVVDALGGNDVVCGLGGGDTLSGGAGDDRLFGGLSGRDENGTYLADRVVPGAGDDLIDVGLDPEALTTGPEDNGRGFDPISWEDSPSGVTVDLVAGTAVGEGTDTIVLQPAIGIVGSKHADTVTGSDQEDLVETGPGDDVVDTAGGMDTVSGGSGDDVVDTGDGDDYVFVGRGADVVTTGADDDGITIGRTGAPSRVLTGSGRDSVLTESAGEIRTGGGNDDLQMSVHRDPVAFDVAGGPGRDEISVITRALGDVPVTWDNGRGRVRSGATLLGRTSGYERLTLDDGVRWTFRGSAADEHVRASYRASAVLLLGRGGDDVLVGSAGDDVLDGGPGRDFLRGSVGRDTCRAGEQVRQCELVGP</sequence>
<feature type="signal peptide" evidence="3">
    <location>
        <begin position="1"/>
        <end position="20"/>
    </location>
</feature>
<keyword evidence="2" id="KW-0964">Secreted</keyword>
<comment type="subcellular location">
    <subcellularLocation>
        <location evidence="1">Secreted</location>
    </subcellularLocation>
</comment>
<evidence type="ECO:0000313" key="4">
    <source>
        <dbReference type="EMBL" id="RYB89252.1"/>
    </source>
</evidence>
<dbReference type="PANTHER" id="PTHR38340:SF1">
    <property type="entry name" value="S-LAYER PROTEIN"/>
    <property type="match status" value="1"/>
</dbReference>
<dbReference type="GO" id="GO:0005576">
    <property type="term" value="C:extracellular region"/>
    <property type="evidence" value="ECO:0007669"/>
    <property type="project" value="UniProtKB-SubCell"/>
</dbReference>
<evidence type="ECO:0000313" key="5">
    <source>
        <dbReference type="Proteomes" id="UP000291838"/>
    </source>
</evidence>
<gene>
    <name evidence="4" type="ORF">EUA06_17430</name>
</gene>
<organism evidence="4 5">
    <name type="scientific">Nocardioides glacieisoli</name>
    <dbReference type="NCBI Taxonomy" id="1168730"/>
    <lineage>
        <taxon>Bacteria</taxon>
        <taxon>Bacillati</taxon>
        <taxon>Actinomycetota</taxon>
        <taxon>Actinomycetes</taxon>
        <taxon>Propionibacteriales</taxon>
        <taxon>Nocardioidaceae</taxon>
        <taxon>Nocardioides</taxon>
    </lineage>
</organism>
<name>A0A4V1RJM0_9ACTN</name>
<evidence type="ECO:0000256" key="2">
    <source>
        <dbReference type="ARBA" id="ARBA00022525"/>
    </source>
</evidence>
<dbReference type="GO" id="GO:0005509">
    <property type="term" value="F:calcium ion binding"/>
    <property type="evidence" value="ECO:0007669"/>
    <property type="project" value="InterPro"/>
</dbReference>
<dbReference type="RefSeq" id="WP_129478130.1">
    <property type="nucleotide sequence ID" value="NZ_SDWS01000008.1"/>
</dbReference>
<proteinExistence type="predicted"/>
<dbReference type="PRINTS" id="PR00313">
    <property type="entry name" value="CABNDNGRPT"/>
</dbReference>
<dbReference type="AlphaFoldDB" id="A0A4V1RJM0"/>
<keyword evidence="5" id="KW-1185">Reference proteome</keyword>
<dbReference type="InterPro" id="IPR050557">
    <property type="entry name" value="RTX_toxin/Mannuronan_C5-epim"/>
</dbReference>
<evidence type="ECO:0000256" key="3">
    <source>
        <dbReference type="SAM" id="SignalP"/>
    </source>
</evidence>
<dbReference type="PROSITE" id="PS00330">
    <property type="entry name" value="HEMOLYSIN_CALCIUM"/>
    <property type="match status" value="1"/>
</dbReference>
<evidence type="ECO:0008006" key="6">
    <source>
        <dbReference type="Google" id="ProtNLM"/>
    </source>
</evidence>
<keyword evidence="3" id="KW-0732">Signal</keyword>
<dbReference type="OrthoDB" id="3783154at2"/>
<dbReference type="InterPro" id="IPR018511">
    <property type="entry name" value="Hemolysin-typ_Ca-bd_CS"/>
</dbReference>
<dbReference type="Pfam" id="PF00353">
    <property type="entry name" value="HemolysinCabind"/>
    <property type="match status" value="3"/>
</dbReference>
<dbReference type="EMBL" id="SDWS01000008">
    <property type="protein sequence ID" value="RYB89252.1"/>
    <property type="molecule type" value="Genomic_DNA"/>
</dbReference>
<accession>A0A4V1RJM0</accession>
<reference evidence="4 5" key="1">
    <citation type="submission" date="2019-01" db="EMBL/GenBank/DDBJ databases">
        <title>Novel species of Nocardioides.</title>
        <authorList>
            <person name="Liu Q."/>
            <person name="Xin Y.-H."/>
        </authorList>
    </citation>
    <scope>NUCLEOTIDE SEQUENCE [LARGE SCALE GENOMIC DNA]</scope>
    <source>
        <strain evidence="4 5">HLT3-15</strain>
    </source>
</reference>
<feature type="chain" id="PRO_5039069721" description="Calcium-binding protein" evidence="3">
    <location>
        <begin position="21"/>
        <end position="421"/>
    </location>
</feature>
<dbReference type="SUPFAM" id="SSF51120">
    <property type="entry name" value="beta-Roll"/>
    <property type="match status" value="1"/>
</dbReference>
<dbReference type="InterPro" id="IPR001343">
    <property type="entry name" value="Hemolysn_Ca-bd"/>
</dbReference>
<comment type="caution">
    <text evidence="4">The sequence shown here is derived from an EMBL/GenBank/DDBJ whole genome shotgun (WGS) entry which is preliminary data.</text>
</comment>
<dbReference type="PANTHER" id="PTHR38340">
    <property type="entry name" value="S-LAYER PROTEIN"/>
    <property type="match status" value="1"/>
</dbReference>
<dbReference type="Proteomes" id="UP000291838">
    <property type="component" value="Unassembled WGS sequence"/>
</dbReference>
<protein>
    <recommendedName>
        <fullName evidence="6">Calcium-binding protein</fullName>
    </recommendedName>
</protein>
<dbReference type="InterPro" id="IPR011049">
    <property type="entry name" value="Serralysin-like_metalloprot_C"/>
</dbReference>
<dbReference type="Gene3D" id="2.150.10.10">
    <property type="entry name" value="Serralysin-like metalloprotease, C-terminal"/>
    <property type="match status" value="3"/>
</dbReference>
<evidence type="ECO:0000256" key="1">
    <source>
        <dbReference type="ARBA" id="ARBA00004613"/>
    </source>
</evidence>